<feature type="region of interest" description="Disordered" evidence="1">
    <location>
        <begin position="27"/>
        <end position="77"/>
    </location>
</feature>
<evidence type="ECO:0000313" key="3">
    <source>
        <dbReference type="EMBL" id="XDU61899.1"/>
    </source>
</evidence>
<evidence type="ECO:0000256" key="2">
    <source>
        <dbReference type="SAM" id="SignalP"/>
    </source>
</evidence>
<dbReference type="RefSeq" id="WP_369715505.1">
    <property type="nucleotide sequence ID" value="NZ_CP165647.1"/>
</dbReference>
<protein>
    <submittedName>
        <fullName evidence="3">Uncharacterized protein</fullName>
    </submittedName>
</protein>
<keyword evidence="2" id="KW-0732">Signal</keyword>
<sequence length="77" mass="8775">MKNTLKKIIAVLGITGISIVSFAVPPTNVRKPKTNISQSKKKLPPKKKSSSKDDKRIKNFIKQHPVKKDEPQRRKKK</sequence>
<feature type="compositionally biased region" description="Basic residues" evidence="1">
    <location>
        <begin position="39"/>
        <end position="49"/>
    </location>
</feature>
<dbReference type="AlphaFoldDB" id="A0AB39V3D8"/>
<dbReference type="KEGG" id="lala:AB8B28_09610"/>
<dbReference type="EMBL" id="CP165647">
    <property type="protein sequence ID" value="XDU61899.1"/>
    <property type="molecule type" value="Genomic_DNA"/>
</dbReference>
<evidence type="ECO:0000256" key="1">
    <source>
        <dbReference type="SAM" id="MobiDB-lite"/>
    </source>
</evidence>
<feature type="chain" id="PRO_5044275133" evidence="2">
    <location>
        <begin position="24"/>
        <end position="77"/>
    </location>
</feature>
<reference evidence="3" key="1">
    <citation type="submission" date="2024-07" db="EMBL/GenBank/DDBJ databases">
        <authorList>
            <person name="Li X.-J."/>
            <person name="Wang X."/>
        </authorList>
    </citation>
    <scope>NUCLEOTIDE SEQUENCE</scope>
    <source>
        <strain evidence="3">HSP-536</strain>
    </source>
</reference>
<gene>
    <name evidence="3" type="ORF">AB8B28_09610</name>
</gene>
<feature type="compositionally biased region" description="Basic and acidic residues" evidence="1">
    <location>
        <begin position="66"/>
        <end position="77"/>
    </location>
</feature>
<name>A0AB39V3D8_9FUSO</name>
<accession>A0AB39V3D8</accession>
<feature type="signal peptide" evidence="2">
    <location>
        <begin position="1"/>
        <end position="23"/>
    </location>
</feature>
<organism evidence="3">
    <name type="scientific">Leptotrichia alba</name>
    <dbReference type="NCBI Taxonomy" id="3239304"/>
    <lineage>
        <taxon>Bacteria</taxon>
        <taxon>Fusobacteriati</taxon>
        <taxon>Fusobacteriota</taxon>
        <taxon>Fusobacteriia</taxon>
        <taxon>Fusobacteriales</taxon>
        <taxon>Leptotrichiaceae</taxon>
        <taxon>Leptotrichia</taxon>
    </lineage>
</organism>
<proteinExistence type="predicted"/>